<feature type="signal peptide" evidence="2">
    <location>
        <begin position="1"/>
        <end position="18"/>
    </location>
</feature>
<evidence type="ECO:0000313" key="4">
    <source>
        <dbReference type="Proteomes" id="UP000549882"/>
    </source>
</evidence>
<dbReference type="PANTHER" id="PTHR11884">
    <property type="entry name" value="SELECTIN LIGAND RELATED"/>
    <property type="match status" value="1"/>
</dbReference>
<dbReference type="Proteomes" id="UP000549882">
    <property type="component" value="Unassembled WGS sequence"/>
</dbReference>
<keyword evidence="4" id="KW-1185">Reference proteome</keyword>
<evidence type="ECO:0000256" key="1">
    <source>
        <dbReference type="SAM" id="MobiDB-lite"/>
    </source>
</evidence>
<feature type="region of interest" description="Disordered" evidence="1">
    <location>
        <begin position="77"/>
        <end position="114"/>
    </location>
</feature>
<evidence type="ECO:0000256" key="2">
    <source>
        <dbReference type="SAM" id="SignalP"/>
    </source>
</evidence>
<organism evidence="3 4">
    <name type="scientific">Rhizobium paranaense</name>
    <dbReference type="NCBI Taxonomy" id="1650438"/>
    <lineage>
        <taxon>Bacteria</taxon>
        <taxon>Pseudomonadati</taxon>
        <taxon>Pseudomonadota</taxon>
        <taxon>Alphaproteobacteria</taxon>
        <taxon>Hyphomicrobiales</taxon>
        <taxon>Rhizobiaceae</taxon>
        <taxon>Rhizobium/Agrobacterium group</taxon>
        <taxon>Rhizobium</taxon>
    </lineage>
</organism>
<dbReference type="AlphaFoldDB" id="A0A7W8XPH4"/>
<evidence type="ECO:0000313" key="3">
    <source>
        <dbReference type="EMBL" id="MBB5573194.1"/>
    </source>
</evidence>
<keyword evidence="2" id="KW-0732">Signal</keyword>
<accession>A0A7W8XPH4</accession>
<name>A0A7W8XPH4_9HYPH</name>
<dbReference type="InterPro" id="IPR039728">
    <property type="entry name" value="GLG1"/>
</dbReference>
<sequence length="245" mass="24476">MLCALLWVFCLSAGVAHAQQPTDAQRSAIKSACRSDFIAQCSGVTPGGKEALTCLQQHSATLSPACRSAVSALDGTKKKSSAATPAETPATAPAQSSAAAAGTPAAQPTQAQRNAVKSACRSDFMAQCSGVTPGGSQALACLQQHSATLSPSCQQAVAALGGASAPAGAAQAPAGGGAAAMPGARAGMPSFSPREELIVLHRTCGPDFRAFCRSVPLGGGRGIACLRNNMQRLSPVCQRVLTSGL</sequence>
<feature type="chain" id="PRO_5031094209" evidence="2">
    <location>
        <begin position="19"/>
        <end position="245"/>
    </location>
</feature>
<proteinExistence type="predicted"/>
<gene>
    <name evidence="3" type="ORF">GGD50_001798</name>
</gene>
<dbReference type="EMBL" id="JACHBI010000002">
    <property type="protein sequence ID" value="MBB5573194.1"/>
    <property type="molecule type" value="Genomic_DNA"/>
</dbReference>
<feature type="compositionally biased region" description="Low complexity" evidence="1">
    <location>
        <begin position="81"/>
        <end position="112"/>
    </location>
</feature>
<comment type="caution">
    <text evidence="3">The sequence shown here is derived from an EMBL/GenBank/DDBJ whole genome shotgun (WGS) entry which is preliminary data.</text>
</comment>
<protein>
    <submittedName>
        <fullName evidence="3">Uncharacterized protein</fullName>
    </submittedName>
</protein>
<reference evidence="3 4" key="1">
    <citation type="submission" date="2020-08" db="EMBL/GenBank/DDBJ databases">
        <title>Genomic Encyclopedia of Type Strains, Phase IV (KMG-V): Genome sequencing to study the core and pangenomes of soil and plant-associated prokaryotes.</title>
        <authorList>
            <person name="Whitman W."/>
        </authorList>
    </citation>
    <scope>NUCLEOTIDE SEQUENCE [LARGE SCALE GENOMIC DNA]</scope>
    <source>
        <strain evidence="3 4">SEMIA 4064</strain>
    </source>
</reference>
<dbReference type="PANTHER" id="PTHR11884:SF1">
    <property type="entry name" value="GOLGI APPARATUS PROTEIN 1"/>
    <property type="match status" value="1"/>
</dbReference>